<protein>
    <recommendedName>
        <fullName evidence="5">Light-regulated protein</fullName>
    </recommendedName>
</protein>
<evidence type="ECO:0000313" key="2">
    <source>
        <dbReference type="EMBL" id="KAG0462782.1"/>
    </source>
</evidence>
<dbReference type="PANTHER" id="PTHR36762">
    <property type="entry name" value="LIGHT-REGULATED PROTEIN 1, CHLOROPLASTIC"/>
    <property type="match status" value="1"/>
</dbReference>
<dbReference type="Proteomes" id="UP000636800">
    <property type="component" value="Chromosome 11"/>
</dbReference>
<dbReference type="OrthoDB" id="2011897at2759"/>
<evidence type="ECO:0000313" key="4">
    <source>
        <dbReference type="Proteomes" id="UP000639772"/>
    </source>
</evidence>
<keyword evidence="3" id="KW-1185">Reference proteome</keyword>
<proteinExistence type="predicted"/>
<gene>
    <name evidence="2" type="ORF">HPP92_021258</name>
    <name evidence="1" type="ORF">HPP92_021622</name>
</gene>
<dbReference type="Proteomes" id="UP000639772">
    <property type="component" value="Chromosome 11"/>
</dbReference>
<accession>A0A835Q4G7</accession>
<dbReference type="PANTHER" id="PTHR36762:SF2">
    <property type="entry name" value="LIGHT-REGULATED PROTEIN 1, CHLOROPLASTIC"/>
    <property type="match status" value="1"/>
</dbReference>
<organism evidence="2 4">
    <name type="scientific">Vanilla planifolia</name>
    <name type="common">Vanilla</name>
    <dbReference type="NCBI Taxonomy" id="51239"/>
    <lineage>
        <taxon>Eukaryota</taxon>
        <taxon>Viridiplantae</taxon>
        <taxon>Streptophyta</taxon>
        <taxon>Embryophyta</taxon>
        <taxon>Tracheophyta</taxon>
        <taxon>Spermatophyta</taxon>
        <taxon>Magnoliopsida</taxon>
        <taxon>Liliopsida</taxon>
        <taxon>Asparagales</taxon>
        <taxon>Orchidaceae</taxon>
        <taxon>Vanilloideae</taxon>
        <taxon>Vanilleae</taxon>
        <taxon>Vanilla</taxon>
    </lineage>
</organism>
<sequence length="169" mass="17952">MINSKQLPSSLLIFYKIVAEGRGETQIAIVSEMQAVNVCTAGALLLKTTSRSSLKPKSALSTMTRSKRATVLHAEASPTVESVVDYSSSTSVFPAEACETIGGEACDAAIYPEARLSTSSNSATVGSAEEECEREYLEYNEPKTVFPGEACDDLGGEFCGAEYQKGVCK</sequence>
<comment type="caution">
    <text evidence="2">The sequence shown here is derived from an EMBL/GenBank/DDBJ whole genome shotgun (WGS) entry which is preliminary data.</text>
</comment>
<evidence type="ECO:0000313" key="3">
    <source>
        <dbReference type="Proteomes" id="UP000636800"/>
    </source>
</evidence>
<dbReference type="EMBL" id="JADCNM010000011">
    <property type="protein sequence ID" value="KAG0462782.1"/>
    <property type="molecule type" value="Genomic_DNA"/>
</dbReference>
<dbReference type="EMBL" id="JADCNL010000011">
    <property type="protein sequence ID" value="KAG0461325.1"/>
    <property type="molecule type" value="Genomic_DNA"/>
</dbReference>
<dbReference type="GO" id="GO:0009507">
    <property type="term" value="C:chloroplast"/>
    <property type="evidence" value="ECO:0007669"/>
    <property type="project" value="InterPro"/>
</dbReference>
<dbReference type="AlphaFoldDB" id="A0A835Q4G7"/>
<name>A0A835Q4G7_VANPL</name>
<evidence type="ECO:0000313" key="1">
    <source>
        <dbReference type="EMBL" id="KAG0461325.1"/>
    </source>
</evidence>
<reference evidence="3 4" key="1">
    <citation type="journal article" date="2020" name="Nat. Food">
        <title>A phased Vanilla planifolia genome enables genetic improvement of flavour and production.</title>
        <authorList>
            <person name="Hasing T."/>
            <person name="Tang H."/>
            <person name="Brym M."/>
            <person name="Khazi F."/>
            <person name="Huang T."/>
            <person name="Chambers A.H."/>
        </authorList>
    </citation>
    <scope>NUCLEOTIDE SEQUENCE [LARGE SCALE GENOMIC DNA]</scope>
    <source>
        <tissue evidence="2">Leaf</tissue>
    </source>
</reference>
<dbReference type="Pfam" id="PF07207">
    <property type="entry name" value="Lir1"/>
    <property type="match status" value="1"/>
</dbReference>
<evidence type="ECO:0008006" key="5">
    <source>
        <dbReference type="Google" id="ProtNLM"/>
    </source>
</evidence>
<dbReference type="InterPro" id="IPR009856">
    <property type="entry name" value="Lir1"/>
</dbReference>